<organism evidence="1 2">
    <name type="scientific">Fodinicola feengrottensis</name>
    <dbReference type="NCBI Taxonomy" id="435914"/>
    <lineage>
        <taxon>Bacteria</taxon>
        <taxon>Bacillati</taxon>
        <taxon>Actinomycetota</taxon>
        <taxon>Actinomycetes</taxon>
        <taxon>Mycobacteriales</taxon>
        <taxon>Fodinicola</taxon>
    </lineage>
</organism>
<evidence type="ECO:0000313" key="1">
    <source>
        <dbReference type="EMBL" id="GAA1663010.1"/>
    </source>
</evidence>
<dbReference type="EMBL" id="BAAANY010000003">
    <property type="protein sequence ID" value="GAA1663010.1"/>
    <property type="molecule type" value="Genomic_DNA"/>
</dbReference>
<sequence>MKTFPPSGIGAVASGLVVRHLTEILRQKGEHVREEGADRLFLAGVSPTDVEAIVGQAVAAGIGRIVLLSSHGARHEAAYGRACWHHLLVEQAVEASGVEWTHLRSPGLMSGTLRWATAIRDSAVVRAPYAQAAYPLLDDADLAEIAATVLLEPGHHGRAYNLAGAPGVSQVEQVKAIAAAIGQPIRFEELSPQRARDEWEGAGWPEAAIQLQLKVLKDLVDGHTGIEDAMPVEELLGRPAGNYADWVVRNSDGFRRQNLW</sequence>
<evidence type="ECO:0008006" key="3">
    <source>
        <dbReference type="Google" id="ProtNLM"/>
    </source>
</evidence>
<dbReference type="InterPro" id="IPR036291">
    <property type="entry name" value="NAD(P)-bd_dom_sf"/>
</dbReference>
<reference evidence="2" key="1">
    <citation type="journal article" date="2019" name="Int. J. Syst. Evol. Microbiol.">
        <title>The Global Catalogue of Microorganisms (GCM) 10K type strain sequencing project: providing services to taxonomists for standard genome sequencing and annotation.</title>
        <authorList>
            <consortium name="The Broad Institute Genomics Platform"/>
            <consortium name="The Broad Institute Genome Sequencing Center for Infectious Disease"/>
            <person name="Wu L."/>
            <person name="Ma J."/>
        </authorList>
    </citation>
    <scope>NUCLEOTIDE SEQUENCE [LARGE SCALE GENOMIC DNA]</scope>
    <source>
        <strain evidence="2">JCM 14718</strain>
    </source>
</reference>
<dbReference type="PANTHER" id="PTHR43162">
    <property type="match status" value="1"/>
</dbReference>
<gene>
    <name evidence="1" type="ORF">GCM10009765_10620</name>
</gene>
<evidence type="ECO:0000313" key="2">
    <source>
        <dbReference type="Proteomes" id="UP001500618"/>
    </source>
</evidence>
<dbReference type="PANTHER" id="PTHR43162:SF1">
    <property type="entry name" value="PRESTALK A DIFFERENTIATION PROTEIN A"/>
    <property type="match status" value="1"/>
</dbReference>
<accession>A0ABP4RW62</accession>
<dbReference type="SUPFAM" id="SSF51735">
    <property type="entry name" value="NAD(P)-binding Rossmann-fold domains"/>
    <property type="match status" value="1"/>
</dbReference>
<proteinExistence type="predicted"/>
<comment type="caution">
    <text evidence="1">The sequence shown here is derived from an EMBL/GenBank/DDBJ whole genome shotgun (WGS) entry which is preliminary data.</text>
</comment>
<protein>
    <recommendedName>
        <fullName evidence="3">NAD(P)H-binding protein</fullName>
    </recommendedName>
</protein>
<name>A0ABP4RW62_9ACTN</name>
<dbReference type="InterPro" id="IPR051604">
    <property type="entry name" value="Ergot_Alk_Oxidoreductase"/>
</dbReference>
<keyword evidence="2" id="KW-1185">Reference proteome</keyword>
<dbReference type="Proteomes" id="UP001500618">
    <property type="component" value="Unassembled WGS sequence"/>
</dbReference>
<dbReference type="Gene3D" id="3.40.50.720">
    <property type="entry name" value="NAD(P)-binding Rossmann-like Domain"/>
    <property type="match status" value="1"/>
</dbReference>